<evidence type="ECO:0000256" key="1">
    <source>
        <dbReference type="SAM" id="SignalP"/>
    </source>
</evidence>
<evidence type="ECO:0000313" key="3">
    <source>
        <dbReference type="Proteomes" id="UP000316628"/>
    </source>
</evidence>
<evidence type="ECO:0008006" key="4">
    <source>
        <dbReference type="Google" id="ProtNLM"/>
    </source>
</evidence>
<protein>
    <recommendedName>
        <fullName evidence="4">Peptidase inhibitor family I36</fullName>
    </recommendedName>
</protein>
<keyword evidence="3" id="KW-1185">Reference proteome</keyword>
<sequence length="142" mass="15159">MNTIKRKLLAFAMGVVATLGLLLVAVPSAQAQPHVCDPGEACLKTWDLRGIWTSAGVAGDYTNEAFRCIDYTGAGGCLVWGELNDRVREGTNAGCYCGPHVLSFYRDTWYGGGRIAAPIPGQTAYMPVDVAAGASSHNWQYS</sequence>
<keyword evidence="1" id="KW-0732">Signal</keyword>
<reference evidence="2 3" key="1">
    <citation type="submission" date="2019-06" db="EMBL/GenBank/DDBJ databases">
        <title>Sequencing the genomes of 1000 actinobacteria strains.</title>
        <authorList>
            <person name="Klenk H.-P."/>
        </authorList>
    </citation>
    <scope>NUCLEOTIDE SEQUENCE [LARGE SCALE GENOMIC DNA]</scope>
    <source>
        <strain evidence="2 3">DSM 45456</strain>
    </source>
</reference>
<dbReference type="AlphaFoldDB" id="A0A543JFE0"/>
<accession>A0A543JFE0</accession>
<feature type="signal peptide" evidence="1">
    <location>
        <begin position="1"/>
        <end position="31"/>
    </location>
</feature>
<evidence type="ECO:0000313" key="2">
    <source>
        <dbReference type="EMBL" id="TQM81559.1"/>
    </source>
</evidence>
<dbReference type="RefSeq" id="WP_141979504.1">
    <property type="nucleotide sequence ID" value="NZ_VFPP01000001.1"/>
</dbReference>
<name>A0A543JFE0_9PSEU</name>
<feature type="chain" id="PRO_5022162330" description="Peptidase inhibitor family I36" evidence="1">
    <location>
        <begin position="32"/>
        <end position="142"/>
    </location>
</feature>
<dbReference type="EMBL" id="VFPP01000001">
    <property type="protein sequence ID" value="TQM81559.1"/>
    <property type="molecule type" value="Genomic_DNA"/>
</dbReference>
<dbReference type="Proteomes" id="UP000316628">
    <property type="component" value="Unassembled WGS sequence"/>
</dbReference>
<gene>
    <name evidence="2" type="ORF">FHX81_3926</name>
</gene>
<proteinExistence type="predicted"/>
<organism evidence="2 3">
    <name type="scientific">Saccharothrix saharensis</name>
    <dbReference type="NCBI Taxonomy" id="571190"/>
    <lineage>
        <taxon>Bacteria</taxon>
        <taxon>Bacillati</taxon>
        <taxon>Actinomycetota</taxon>
        <taxon>Actinomycetes</taxon>
        <taxon>Pseudonocardiales</taxon>
        <taxon>Pseudonocardiaceae</taxon>
        <taxon>Saccharothrix</taxon>
    </lineage>
</organism>
<comment type="caution">
    <text evidence="2">The sequence shown here is derived from an EMBL/GenBank/DDBJ whole genome shotgun (WGS) entry which is preliminary data.</text>
</comment>